<dbReference type="CDD" id="cd00377">
    <property type="entry name" value="ICL_PEPM"/>
    <property type="match status" value="1"/>
</dbReference>
<evidence type="ECO:0000313" key="2">
    <source>
        <dbReference type="Proteomes" id="UP001378956"/>
    </source>
</evidence>
<dbReference type="GO" id="GO:0016829">
    <property type="term" value="F:lyase activity"/>
    <property type="evidence" value="ECO:0007669"/>
    <property type="project" value="UniProtKB-KW"/>
</dbReference>
<gene>
    <name evidence="1" type="ORF">WAE58_08990</name>
</gene>
<proteinExistence type="predicted"/>
<organism evidence="1 2">
    <name type="scientific">Pedobacter panaciterrae</name>
    <dbReference type="NCBI Taxonomy" id="363849"/>
    <lineage>
        <taxon>Bacteria</taxon>
        <taxon>Pseudomonadati</taxon>
        <taxon>Bacteroidota</taxon>
        <taxon>Sphingobacteriia</taxon>
        <taxon>Sphingobacteriales</taxon>
        <taxon>Sphingobacteriaceae</taxon>
        <taxon>Pedobacter</taxon>
    </lineage>
</organism>
<dbReference type="RefSeq" id="WP_337716222.1">
    <property type="nucleotide sequence ID" value="NZ_JBBEUB010000002.1"/>
</dbReference>
<dbReference type="PANTHER" id="PTHR42905:SF16">
    <property type="entry name" value="CARBOXYPHOSPHONOENOLPYRUVATE PHOSPHONOMUTASE-LIKE PROTEIN (AFU_ORTHOLOGUE AFUA_5G07230)"/>
    <property type="match status" value="1"/>
</dbReference>
<comment type="caution">
    <text evidence="1">The sequence shown here is derived from an EMBL/GenBank/DDBJ whole genome shotgun (WGS) entry which is preliminary data.</text>
</comment>
<dbReference type="InterPro" id="IPR040442">
    <property type="entry name" value="Pyrv_kinase-like_dom_sf"/>
</dbReference>
<keyword evidence="2" id="KW-1185">Reference proteome</keyword>
<dbReference type="EMBL" id="JBBEUB010000002">
    <property type="protein sequence ID" value="MEJ2902562.1"/>
    <property type="molecule type" value="Genomic_DNA"/>
</dbReference>
<dbReference type="Gene3D" id="3.20.20.60">
    <property type="entry name" value="Phosphoenolpyruvate-binding domains"/>
    <property type="match status" value="1"/>
</dbReference>
<dbReference type="PANTHER" id="PTHR42905">
    <property type="entry name" value="PHOSPHOENOLPYRUVATE CARBOXYLASE"/>
    <property type="match status" value="1"/>
</dbReference>
<dbReference type="SUPFAM" id="SSF51621">
    <property type="entry name" value="Phosphoenolpyruvate/pyruvate domain"/>
    <property type="match status" value="1"/>
</dbReference>
<sequence>MRTENSFQCRAEEFRALHQRAGIFVIPNPWDAGSARILETLGFKALATTSAGLAYSLAKPDGHAAITREQTLQNVQSIINVTDLPVSADLENGFGDDPLKCAQTIRLAANTGLSGGSIEDATGDPNDPIYPFELSVDRIKAAVEAARSQPYPFTLTARAENLIHGRPDLKDTIKRLVAYADAGADVLFAPGLKTKEEIETVVKAVSPKPVNVIMGLAGDNFSLNMLEDMGVKRVSVGSSLVRAAYGGFFKAVEEILQKGTFSFADDAKPYADLNKLFSN</sequence>
<dbReference type="Proteomes" id="UP001378956">
    <property type="component" value="Unassembled WGS sequence"/>
</dbReference>
<reference evidence="1 2" key="1">
    <citation type="submission" date="2024-03" db="EMBL/GenBank/DDBJ databases">
        <title>Sequence of Lycoming College Course Isolates.</title>
        <authorList>
            <person name="Plotts O."/>
            <person name="Newman J."/>
        </authorList>
    </citation>
    <scope>NUCLEOTIDE SEQUENCE [LARGE SCALE GENOMIC DNA]</scope>
    <source>
        <strain evidence="1 2">CJB-3</strain>
    </source>
</reference>
<protein>
    <submittedName>
        <fullName evidence="1">Isocitrate lyase/phosphoenolpyruvate mutase family protein</fullName>
    </submittedName>
</protein>
<keyword evidence="1" id="KW-0456">Lyase</keyword>
<dbReference type="InterPro" id="IPR039556">
    <property type="entry name" value="ICL/PEPM"/>
</dbReference>
<dbReference type="Gene3D" id="6.10.250.2750">
    <property type="match status" value="1"/>
</dbReference>
<accession>A0ABU8NJY4</accession>
<dbReference type="Pfam" id="PF13714">
    <property type="entry name" value="PEP_mutase"/>
    <property type="match status" value="1"/>
</dbReference>
<name>A0ABU8NJY4_9SPHI</name>
<dbReference type="InterPro" id="IPR015813">
    <property type="entry name" value="Pyrv/PenolPyrv_kinase-like_dom"/>
</dbReference>
<evidence type="ECO:0000313" key="1">
    <source>
        <dbReference type="EMBL" id="MEJ2902562.1"/>
    </source>
</evidence>